<evidence type="ECO:0000313" key="1">
    <source>
        <dbReference type="EMBL" id="PSH70560.1"/>
    </source>
</evidence>
<reference evidence="2" key="1">
    <citation type="submission" date="2017-11" db="EMBL/GenBank/DDBJ databases">
        <authorList>
            <person name="Kuznetsova I."/>
            <person name="Sazanova A."/>
            <person name="Chirak E."/>
            <person name="Safronova V."/>
            <person name="Willems A."/>
        </authorList>
    </citation>
    <scope>NUCLEOTIDE SEQUENCE [LARGE SCALE GENOMIC DNA]</scope>
    <source>
        <strain evidence="2">STM 196</strain>
    </source>
</reference>
<evidence type="ECO:0000313" key="2">
    <source>
        <dbReference type="Proteomes" id="UP000241444"/>
    </source>
</evidence>
<comment type="caution">
    <text evidence="1">The sequence shown here is derived from an EMBL/GenBank/DDBJ whole genome shotgun (WGS) entry which is preliminary data.</text>
</comment>
<accession>A0A2P7BVT1</accession>
<keyword evidence="2" id="KW-1185">Reference proteome</keyword>
<dbReference type="Proteomes" id="UP000241444">
    <property type="component" value="Unassembled WGS sequence"/>
</dbReference>
<dbReference type="AlphaFoldDB" id="A0A2P7BVT1"/>
<name>A0A2P7BVT1_9HYPH</name>
<sequence length="113" mass="12460">MATDDAEAQIDDELEIDLAGCAEFVAALQDDHMMWMAYHLLIDLDWIRAGGSVKRHWSSNGHVAGFIADLRGRGKRTWISNVMRTMALLLIKDKCGATQMCSRNGSHSLAGTP</sequence>
<protein>
    <submittedName>
        <fullName evidence="1">Uncharacterized protein</fullName>
    </submittedName>
</protein>
<dbReference type="RefSeq" id="WP_106708997.1">
    <property type="nucleotide sequence ID" value="NZ_PGGO01000001.1"/>
</dbReference>
<dbReference type="EMBL" id="PGGO01000001">
    <property type="protein sequence ID" value="PSH70560.1"/>
    <property type="molecule type" value="Genomic_DNA"/>
</dbReference>
<dbReference type="OrthoDB" id="9994543at2"/>
<gene>
    <name evidence="1" type="ORF">CU102_00410</name>
</gene>
<proteinExistence type="predicted"/>
<organism evidence="1 2">
    <name type="scientific">Phyllobacterium brassicacearum</name>
    <dbReference type="NCBI Taxonomy" id="314235"/>
    <lineage>
        <taxon>Bacteria</taxon>
        <taxon>Pseudomonadati</taxon>
        <taxon>Pseudomonadota</taxon>
        <taxon>Alphaproteobacteria</taxon>
        <taxon>Hyphomicrobiales</taxon>
        <taxon>Phyllobacteriaceae</taxon>
        <taxon>Phyllobacterium</taxon>
    </lineage>
</organism>